<sequence length="62" mass="6441">MTPSEQNVRFRVLAATCALSASMTAVLSSALEVPYLLRAAGVLLALAIVLLGLAHRSASSKE</sequence>
<keyword evidence="1" id="KW-0472">Membrane</keyword>
<evidence type="ECO:0000313" key="3">
    <source>
        <dbReference type="Proteomes" id="UP000661918"/>
    </source>
</evidence>
<reference evidence="3" key="1">
    <citation type="journal article" date="2019" name="Int. J. Syst. Evol. Microbiol.">
        <title>The Global Catalogue of Microorganisms (GCM) 10K type strain sequencing project: providing services to taxonomists for standard genome sequencing and annotation.</title>
        <authorList>
            <consortium name="The Broad Institute Genomics Platform"/>
            <consortium name="The Broad Institute Genome Sequencing Center for Infectious Disease"/>
            <person name="Wu L."/>
            <person name="Ma J."/>
        </authorList>
    </citation>
    <scope>NUCLEOTIDE SEQUENCE [LARGE SCALE GENOMIC DNA]</scope>
    <source>
        <strain evidence="3">JCM 15443</strain>
    </source>
</reference>
<dbReference type="RefSeq" id="WP_188904835.1">
    <property type="nucleotide sequence ID" value="NZ_BMOM01000026.1"/>
</dbReference>
<organism evidence="2 3">
    <name type="scientific">Deinococcus aerophilus</name>
    <dbReference type="NCBI Taxonomy" id="522488"/>
    <lineage>
        <taxon>Bacteria</taxon>
        <taxon>Thermotogati</taxon>
        <taxon>Deinococcota</taxon>
        <taxon>Deinococci</taxon>
        <taxon>Deinococcales</taxon>
        <taxon>Deinococcaceae</taxon>
        <taxon>Deinococcus</taxon>
    </lineage>
</organism>
<feature type="transmembrane region" description="Helical" evidence="1">
    <location>
        <begin position="36"/>
        <end position="54"/>
    </location>
</feature>
<name>A0ABQ2GXN0_9DEIO</name>
<evidence type="ECO:0000313" key="2">
    <source>
        <dbReference type="EMBL" id="GGM16886.1"/>
    </source>
</evidence>
<keyword evidence="1" id="KW-1133">Transmembrane helix</keyword>
<dbReference type="EMBL" id="BMOM01000026">
    <property type="protein sequence ID" value="GGM16886.1"/>
    <property type="molecule type" value="Genomic_DNA"/>
</dbReference>
<proteinExistence type="predicted"/>
<keyword evidence="3" id="KW-1185">Reference proteome</keyword>
<evidence type="ECO:0000256" key="1">
    <source>
        <dbReference type="SAM" id="Phobius"/>
    </source>
</evidence>
<comment type="caution">
    <text evidence="2">The sequence shown here is derived from an EMBL/GenBank/DDBJ whole genome shotgun (WGS) entry which is preliminary data.</text>
</comment>
<accession>A0ABQ2GXN0</accession>
<gene>
    <name evidence="2" type="ORF">GCM10010841_26490</name>
</gene>
<feature type="transmembrane region" description="Helical" evidence="1">
    <location>
        <begin position="12"/>
        <end position="30"/>
    </location>
</feature>
<dbReference type="Proteomes" id="UP000661918">
    <property type="component" value="Unassembled WGS sequence"/>
</dbReference>
<keyword evidence="1" id="KW-0812">Transmembrane</keyword>
<protein>
    <submittedName>
        <fullName evidence="2">Uncharacterized protein</fullName>
    </submittedName>
</protein>